<keyword evidence="2" id="KW-0805">Transcription regulation</keyword>
<sequence length="299" mass="32039">MQFDSTQVRCFLAAVGTRSWTQAAQQLSLSPPLVREQVSALERNLDVPLWEVEEPVLTPTREGEALAALFREMSDRLEGLLASLRARAQGGPARLTVGVYDGADQAGLLQSIGRDLGCAGPQSVPAFSGGSALQLCQGFRSGRYDALLFPREIAESLSRIGLLSRTRTAEVGTLRTCLYCAGHNPAAALEHPTPAQFQGQILYCLDHSLFPPDVAAHRALLTRYGLSPVRQYVAGVDALAAALLTGDGFAVLDEASPLADYEGIHAFPTEESVSICLVTPERPPAPVERFLHYLGGQGD</sequence>
<evidence type="ECO:0000256" key="2">
    <source>
        <dbReference type="ARBA" id="ARBA00023015"/>
    </source>
</evidence>
<evidence type="ECO:0000256" key="3">
    <source>
        <dbReference type="ARBA" id="ARBA00023125"/>
    </source>
</evidence>
<protein>
    <submittedName>
        <fullName evidence="6">LysR family transcriptional regulator</fullName>
    </submittedName>
</protein>
<proteinExistence type="inferred from homology"/>
<dbReference type="EMBL" id="DWYC01000049">
    <property type="protein sequence ID" value="HJB56855.1"/>
    <property type="molecule type" value="Genomic_DNA"/>
</dbReference>
<dbReference type="Pfam" id="PF00126">
    <property type="entry name" value="HTH_1"/>
    <property type="match status" value="1"/>
</dbReference>
<dbReference type="SUPFAM" id="SSF53850">
    <property type="entry name" value="Periplasmic binding protein-like II"/>
    <property type="match status" value="1"/>
</dbReference>
<reference evidence="6" key="2">
    <citation type="submission" date="2021-04" db="EMBL/GenBank/DDBJ databases">
        <authorList>
            <person name="Gilroy R."/>
        </authorList>
    </citation>
    <scope>NUCLEOTIDE SEQUENCE</scope>
    <source>
        <strain evidence="6">CHK189-11263</strain>
    </source>
</reference>
<dbReference type="PANTHER" id="PTHR30346:SF0">
    <property type="entry name" value="HCA OPERON TRANSCRIPTIONAL ACTIVATOR HCAR"/>
    <property type="match status" value="1"/>
</dbReference>
<dbReference type="InterPro" id="IPR036388">
    <property type="entry name" value="WH-like_DNA-bd_sf"/>
</dbReference>
<dbReference type="PANTHER" id="PTHR30346">
    <property type="entry name" value="TRANSCRIPTIONAL DUAL REGULATOR HCAR-RELATED"/>
    <property type="match status" value="1"/>
</dbReference>
<name>A0A9D2MAZ2_9FIRM</name>
<evidence type="ECO:0000313" key="7">
    <source>
        <dbReference type="Proteomes" id="UP000824208"/>
    </source>
</evidence>
<feature type="domain" description="HTH lysR-type" evidence="5">
    <location>
        <begin position="3"/>
        <end position="60"/>
    </location>
</feature>
<keyword evidence="4" id="KW-0804">Transcription</keyword>
<evidence type="ECO:0000256" key="4">
    <source>
        <dbReference type="ARBA" id="ARBA00023163"/>
    </source>
</evidence>
<gene>
    <name evidence="6" type="ORF">H9714_04805</name>
</gene>
<dbReference type="InterPro" id="IPR036390">
    <property type="entry name" value="WH_DNA-bd_sf"/>
</dbReference>
<dbReference type="Proteomes" id="UP000824208">
    <property type="component" value="Unassembled WGS sequence"/>
</dbReference>
<dbReference type="PROSITE" id="PS50931">
    <property type="entry name" value="HTH_LYSR"/>
    <property type="match status" value="1"/>
</dbReference>
<evidence type="ECO:0000313" key="6">
    <source>
        <dbReference type="EMBL" id="HJB56855.1"/>
    </source>
</evidence>
<reference evidence="6" key="1">
    <citation type="journal article" date="2021" name="PeerJ">
        <title>Extensive microbial diversity within the chicken gut microbiome revealed by metagenomics and culture.</title>
        <authorList>
            <person name="Gilroy R."/>
            <person name="Ravi A."/>
            <person name="Getino M."/>
            <person name="Pursley I."/>
            <person name="Horton D.L."/>
            <person name="Alikhan N.F."/>
            <person name="Baker D."/>
            <person name="Gharbi K."/>
            <person name="Hall N."/>
            <person name="Watson M."/>
            <person name="Adriaenssens E.M."/>
            <person name="Foster-Nyarko E."/>
            <person name="Jarju S."/>
            <person name="Secka A."/>
            <person name="Antonio M."/>
            <person name="Oren A."/>
            <person name="Chaudhuri R.R."/>
            <person name="La Ragione R."/>
            <person name="Hildebrand F."/>
            <person name="Pallen M.J."/>
        </authorList>
    </citation>
    <scope>NUCLEOTIDE SEQUENCE</scope>
    <source>
        <strain evidence="6">CHK189-11263</strain>
    </source>
</reference>
<dbReference type="GO" id="GO:0003677">
    <property type="term" value="F:DNA binding"/>
    <property type="evidence" value="ECO:0007669"/>
    <property type="project" value="UniProtKB-KW"/>
</dbReference>
<accession>A0A9D2MAZ2</accession>
<dbReference type="SUPFAM" id="SSF46785">
    <property type="entry name" value="Winged helix' DNA-binding domain"/>
    <property type="match status" value="1"/>
</dbReference>
<dbReference type="Gene3D" id="1.10.10.10">
    <property type="entry name" value="Winged helix-like DNA-binding domain superfamily/Winged helix DNA-binding domain"/>
    <property type="match status" value="1"/>
</dbReference>
<dbReference type="GO" id="GO:0003700">
    <property type="term" value="F:DNA-binding transcription factor activity"/>
    <property type="evidence" value="ECO:0007669"/>
    <property type="project" value="InterPro"/>
</dbReference>
<dbReference type="InterPro" id="IPR000847">
    <property type="entry name" value="LysR_HTH_N"/>
</dbReference>
<evidence type="ECO:0000259" key="5">
    <source>
        <dbReference type="PROSITE" id="PS50931"/>
    </source>
</evidence>
<comment type="similarity">
    <text evidence="1">Belongs to the LysR transcriptional regulatory family.</text>
</comment>
<dbReference type="GO" id="GO:0032993">
    <property type="term" value="C:protein-DNA complex"/>
    <property type="evidence" value="ECO:0007669"/>
    <property type="project" value="TreeGrafter"/>
</dbReference>
<organism evidence="6 7">
    <name type="scientific">Candidatus Flavonifractor intestinipullorum</name>
    <dbReference type="NCBI Taxonomy" id="2838587"/>
    <lineage>
        <taxon>Bacteria</taxon>
        <taxon>Bacillati</taxon>
        <taxon>Bacillota</taxon>
        <taxon>Clostridia</taxon>
        <taxon>Eubacteriales</taxon>
        <taxon>Oscillospiraceae</taxon>
        <taxon>Flavonifractor</taxon>
    </lineage>
</organism>
<comment type="caution">
    <text evidence="6">The sequence shown here is derived from an EMBL/GenBank/DDBJ whole genome shotgun (WGS) entry which is preliminary data.</text>
</comment>
<dbReference type="AlphaFoldDB" id="A0A9D2MAZ2"/>
<keyword evidence="3" id="KW-0238">DNA-binding</keyword>
<evidence type="ECO:0000256" key="1">
    <source>
        <dbReference type="ARBA" id="ARBA00009437"/>
    </source>
</evidence>